<name>A0A7S4LJG0_9EUGL</name>
<comment type="similarity">
    <text evidence="2 9">Belongs to the mitochondrial carrier (TC 2.A.29) family.</text>
</comment>
<dbReference type="Pfam" id="PF00153">
    <property type="entry name" value="Mito_carr"/>
    <property type="match status" value="1"/>
</dbReference>
<dbReference type="PANTHER" id="PTHR45667">
    <property type="entry name" value="S-ADENOSYLMETHIONINE MITOCHONDRIAL CARRIER PROTEIN"/>
    <property type="match status" value="1"/>
</dbReference>
<evidence type="ECO:0000313" key="10">
    <source>
        <dbReference type="EMBL" id="CAE0833164.1"/>
    </source>
</evidence>
<dbReference type="InterPro" id="IPR023395">
    <property type="entry name" value="MCP_dom_sf"/>
</dbReference>
<dbReference type="AlphaFoldDB" id="A0A7S4LJG0"/>
<keyword evidence="5" id="KW-0677">Repeat</keyword>
<protein>
    <recommendedName>
        <fullName evidence="11">ADP,ATP carrier protein</fullName>
    </recommendedName>
</protein>
<accession>A0A7S4LJG0</accession>
<evidence type="ECO:0000256" key="3">
    <source>
        <dbReference type="ARBA" id="ARBA00022448"/>
    </source>
</evidence>
<evidence type="ECO:0000256" key="5">
    <source>
        <dbReference type="ARBA" id="ARBA00022737"/>
    </source>
</evidence>
<keyword evidence="4 8" id="KW-0812">Transmembrane</keyword>
<reference evidence="10" key="1">
    <citation type="submission" date="2021-01" db="EMBL/GenBank/DDBJ databases">
        <authorList>
            <person name="Corre E."/>
            <person name="Pelletier E."/>
            <person name="Niang G."/>
            <person name="Scheremetjew M."/>
            <person name="Finn R."/>
            <person name="Kale V."/>
            <person name="Holt S."/>
            <person name="Cochrane G."/>
            <person name="Meng A."/>
            <person name="Brown T."/>
            <person name="Cohen L."/>
        </authorList>
    </citation>
    <scope>NUCLEOTIDE SEQUENCE</scope>
    <source>
        <strain evidence="10">CCMP1594</strain>
    </source>
</reference>
<sequence length="118" mass="12628">MLYTFPADTLKFLFYDAIKQSWHDGAKLSALESAIGGGLSGAMAAVITTPLDVVRTRIMTQGGEKYSSFADCARKTVDEDGWSALFAGLGPRVTSRLLGGAIQFSSYELSQRALGAKE</sequence>
<keyword evidence="3 9" id="KW-0813">Transport</keyword>
<organism evidence="10">
    <name type="scientific">Eutreptiella gymnastica</name>
    <dbReference type="NCBI Taxonomy" id="73025"/>
    <lineage>
        <taxon>Eukaryota</taxon>
        <taxon>Discoba</taxon>
        <taxon>Euglenozoa</taxon>
        <taxon>Euglenida</taxon>
        <taxon>Spirocuta</taxon>
        <taxon>Euglenophyceae</taxon>
        <taxon>Eutreptiales</taxon>
        <taxon>Eutreptiaceae</taxon>
        <taxon>Eutreptiella</taxon>
    </lineage>
</organism>
<dbReference type="GO" id="GO:0016020">
    <property type="term" value="C:membrane"/>
    <property type="evidence" value="ECO:0007669"/>
    <property type="project" value="UniProtKB-SubCell"/>
</dbReference>
<dbReference type="Gene3D" id="1.50.40.10">
    <property type="entry name" value="Mitochondrial carrier domain"/>
    <property type="match status" value="1"/>
</dbReference>
<proteinExistence type="inferred from homology"/>
<gene>
    <name evidence="10" type="ORF">EGYM00163_LOCUS44456</name>
</gene>
<evidence type="ECO:0000256" key="8">
    <source>
        <dbReference type="PROSITE-ProRule" id="PRU00282"/>
    </source>
</evidence>
<keyword evidence="7 8" id="KW-0472">Membrane</keyword>
<evidence type="ECO:0000256" key="4">
    <source>
        <dbReference type="ARBA" id="ARBA00022692"/>
    </source>
</evidence>
<evidence type="ECO:0000256" key="9">
    <source>
        <dbReference type="RuleBase" id="RU000488"/>
    </source>
</evidence>
<evidence type="ECO:0000256" key="2">
    <source>
        <dbReference type="ARBA" id="ARBA00006375"/>
    </source>
</evidence>
<feature type="repeat" description="Solcar" evidence="8">
    <location>
        <begin position="28"/>
        <end position="113"/>
    </location>
</feature>
<evidence type="ECO:0000256" key="6">
    <source>
        <dbReference type="ARBA" id="ARBA00022989"/>
    </source>
</evidence>
<dbReference type="InterPro" id="IPR018108">
    <property type="entry name" value="MCP_transmembrane"/>
</dbReference>
<evidence type="ECO:0008006" key="11">
    <source>
        <dbReference type="Google" id="ProtNLM"/>
    </source>
</evidence>
<evidence type="ECO:0000256" key="1">
    <source>
        <dbReference type="ARBA" id="ARBA00004141"/>
    </source>
</evidence>
<dbReference type="EMBL" id="HBJA01129291">
    <property type="protein sequence ID" value="CAE0833164.1"/>
    <property type="molecule type" value="Transcribed_RNA"/>
</dbReference>
<dbReference type="SUPFAM" id="SSF103506">
    <property type="entry name" value="Mitochondrial carrier"/>
    <property type="match status" value="1"/>
</dbReference>
<evidence type="ECO:0000256" key="7">
    <source>
        <dbReference type="ARBA" id="ARBA00023136"/>
    </source>
</evidence>
<comment type="subcellular location">
    <subcellularLocation>
        <location evidence="1">Membrane</location>
        <topology evidence="1">Multi-pass membrane protein</topology>
    </subcellularLocation>
</comment>
<dbReference type="PROSITE" id="PS50920">
    <property type="entry name" value="SOLCAR"/>
    <property type="match status" value="1"/>
</dbReference>
<keyword evidence="6" id="KW-1133">Transmembrane helix</keyword>